<keyword evidence="3 6" id="KW-0732">Signal</keyword>
<evidence type="ECO:0000256" key="2">
    <source>
        <dbReference type="ARBA" id="ARBA00022525"/>
    </source>
</evidence>
<sequence length="67" mass="7879">MRFYITFTVLLLFAFAAVNGQSKDEGELGVEGAVFLRPSRRCFRRGHICWYGWQCCSGDCMWYRLCR</sequence>
<reference evidence="8" key="1">
    <citation type="submission" date="2019-11" db="UniProtKB">
        <authorList>
            <consortium name="WormBaseParasite"/>
        </authorList>
    </citation>
    <scope>IDENTIFICATION</scope>
</reference>
<dbReference type="GO" id="GO:0005576">
    <property type="term" value="C:extracellular region"/>
    <property type="evidence" value="ECO:0007669"/>
    <property type="project" value="UniProtKB-SubCell"/>
</dbReference>
<dbReference type="Pfam" id="PF11703">
    <property type="entry name" value="UPF0506"/>
    <property type="match status" value="1"/>
</dbReference>
<organism evidence="8">
    <name type="scientific">Mesocestoides corti</name>
    <name type="common">Flatworm</name>
    <dbReference type="NCBI Taxonomy" id="53468"/>
    <lineage>
        <taxon>Eukaryota</taxon>
        <taxon>Metazoa</taxon>
        <taxon>Spiralia</taxon>
        <taxon>Lophotrochozoa</taxon>
        <taxon>Platyhelminthes</taxon>
        <taxon>Cestoda</taxon>
        <taxon>Eucestoda</taxon>
        <taxon>Cyclophyllidea</taxon>
        <taxon>Mesocestoididae</taxon>
        <taxon>Mesocestoides</taxon>
    </lineage>
</organism>
<evidence type="ECO:0000313" key="8">
    <source>
        <dbReference type="WBParaSite" id="MCU_007587-RA"/>
    </source>
</evidence>
<feature type="domain" description="UPF0506" evidence="7">
    <location>
        <begin position="40"/>
        <end position="63"/>
    </location>
</feature>
<evidence type="ECO:0000256" key="6">
    <source>
        <dbReference type="SAM" id="SignalP"/>
    </source>
</evidence>
<dbReference type="InterPro" id="IPR021712">
    <property type="entry name" value="UPF0506"/>
</dbReference>
<evidence type="ECO:0000256" key="4">
    <source>
        <dbReference type="ARBA" id="ARBA00022854"/>
    </source>
</evidence>
<keyword evidence="5" id="KW-1015">Disulfide bond</keyword>
<evidence type="ECO:0000256" key="1">
    <source>
        <dbReference type="ARBA" id="ARBA00004613"/>
    </source>
</evidence>
<comment type="subcellular location">
    <subcellularLocation>
        <location evidence="1">Secreted</location>
    </subcellularLocation>
</comment>
<accession>A0A5K3FES6</accession>
<keyword evidence="2" id="KW-0964">Secreted</keyword>
<feature type="signal peptide" evidence="6">
    <location>
        <begin position="1"/>
        <end position="20"/>
    </location>
</feature>
<evidence type="ECO:0000259" key="7">
    <source>
        <dbReference type="Pfam" id="PF11703"/>
    </source>
</evidence>
<keyword evidence="4" id="KW-0960">Knottin</keyword>
<protein>
    <submittedName>
        <fullName evidence="8">UPF0506 domain-containing protein</fullName>
    </submittedName>
</protein>
<evidence type="ECO:0000256" key="3">
    <source>
        <dbReference type="ARBA" id="ARBA00022729"/>
    </source>
</evidence>
<evidence type="ECO:0000256" key="5">
    <source>
        <dbReference type="ARBA" id="ARBA00023157"/>
    </source>
</evidence>
<feature type="chain" id="PRO_5024363591" evidence="6">
    <location>
        <begin position="21"/>
        <end position="67"/>
    </location>
</feature>
<dbReference type="WBParaSite" id="MCU_007587-RA">
    <property type="protein sequence ID" value="MCU_007587-RA"/>
    <property type="gene ID" value="MCU_007587"/>
</dbReference>
<name>A0A5K3FES6_MESCO</name>
<dbReference type="AlphaFoldDB" id="A0A5K3FES6"/>
<proteinExistence type="predicted"/>